<sequence>MSAHGGSSVGGLSQSDGILIAVSGAVLLGGGVLLKRTSRITPTTALYTVFLGLALTAFGAILFESFSPDPTYSAASIPFPRAWYTPISLVGGILIMVGSLVAGRLRWPDRPRYTFLGILLGAWISYPGIVPDVGSSSHPLGYLLVLGTPVLVGYIVWKDASTVLAAVLRDPVARRFGIGVGFLVGLFFMSVSGYLSFFWEEGAPHEMIVTVLPVTYQLVTWPMLEVWLPQIPLLFAISPGHLIVVGLLSALTGLNAAVVASHWRAEERAGTTEGTAGTAAIVGSCTCGCCGPLVAKVAILVAGPSVAAPLYWIFVDSASPLSSLFIVLSIALFTGSLVYSVASARRRGQSTSIVPAD</sequence>
<evidence type="ECO:0000313" key="2">
    <source>
        <dbReference type="EMBL" id="MDS0301415.1"/>
    </source>
</evidence>
<dbReference type="RefSeq" id="WP_310926316.1">
    <property type="nucleotide sequence ID" value="NZ_JAMQOP010000007.1"/>
</dbReference>
<feature type="transmembrane region" description="Helical" evidence="1">
    <location>
        <begin position="46"/>
        <end position="63"/>
    </location>
</feature>
<evidence type="ECO:0000256" key="1">
    <source>
        <dbReference type="SAM" id="Phobius"/>
    </source>
</evidence>
<protein>
    <submittedName>
        <fullName evidence="2">Uncharacterized protein</fullName>
    </submittedName>
</protein>
<organism evidence="2 3">
    <name type="scientific">Halogeometricum salsisoli</name>
    <dbReference type="NCBI Taxonomy" id="2950536"/>
    <lineage>
        <taxon>Archaea</taxon>
        <taxon>Methanobacteriati</taxon>
        <taxon>Methanobacteriota</taxon>
        <taxon>Stenosarchaea group</taxon>
        <taxon>Halobacteria</taxon>
        <taxon>Halobacteriales</taxon>
        <taxon>Haloferacaceae</taxon>
        <taxon>Halogeometricum</taxon>
    </lineage>
</organism>
<feature type="transmembrane region" description="Helical" evidence="1">
    <location>
        <begin position="83"/>
        <end position="101"/>
    </location>
</feature>
<dbReference type="Proteomes" id="UP001257060">
    <property type="component" value="Unassembled WGS sequence"/>
</dbReference>
<keyword evidence="1" id="KW-1133">Transmembrane helix</keyword>
<feature type="transmembrane region" description="Helical" evidence="1">
    <location>
        <begin position="113"/>
        <end position="129"/>
    </location>
</feature>
<name>A0ABU2GKV0_9EURY</name>
<keyword evidence="3" id="KW-1185">Reference proteome</keyword>
<feature type="transmembrane region" description="Helical" evidence="1">
    <location>
        <begin position="231"/>
        <end position="258"/>
    </location>
</feature>
<accession>A0ABU2GKV0</accession>
<comment type="caution">
    <text evidence="2">The sequence shown here is derived from an EMBL/GenBank/DDBJ whole genome shotgun (WGS) entry which is preliminary data.</text>
</comment>
<feature type="transmembrane region" description="Helical" evidence="1">
    <location>
        <begin position="17"/>
        <end position="34"/>
    </location>
</feature>
<proteinExistence type="predicted"/>
<keyword evidence="1" id="KW-0472">Membrane</keyword>
<gene>
    <name evidence="2" type="ORF">NDI76_22045</name>
</gene>
<feature type="transmembrane region" description="Helical" evidence="1">
    <location>
        <begin position="141"/>
        <end position="157"/>
    </location>
</feature>
<evidence type="ECO:0000313" key="3">
    <source>
        <dbReference type="Proteomes" id="UP001257060"/>
    </source>
</evidence>
<feature type="transmembrane region" description="Helical" evidence="1">
    <location>
        <begin position="178"/>
        <end position="199"/>
    </location>
</feature>
<feature type="transmembrane region" description="Helical" evidence="1">
    <location>
        <begin position="321"/>
        <end position="342"/>
    </location>
</feature>
<keyword evidence="1" id="KW-0812">Transmembrane</keyword>
<dbReference type="EMBL" id="JAMQOP010000007">
    <property type="protein sequence ID" value="MDS0301415.1"/>
    <property type="molecule type" value="Genomic_DNA"/>
</dbReference>
<reference evidence="2 3" key="1">
    <citation type="submission" date="2022-06" db="EMBL/GenBank/DDBJ databases">
        <title>Halogeometricum sp. a new haloarchaeum isolate from saline soil.</title>
        <authorList>
            <person name="Strakova D."/>
            <person name="Galisteo C."/>
            <person name="Sanchez-Porro C."/>
            <person name="Ventosa A."/>
        </authorList>
    </citation>
    <scope>NUCLEOTIDE SEQUENCE [LARGE SCALE GENOMIC DNA]</scope>
    <source>
        <strain evidence="2 3">S1BR25-6</strain>
    </source>
</reference>
<feature type="transmembrane region" description="Helical" evidence="1">
    <location>
        <begin position="293"/>
        <end position="315"/>
    </location>
</feature>